<dbReference type="EMBL" id="QSGQ01000012">
    <property type="protein sequence ID" value="RHB35331.1"/>
    <property type="molecule type" value="Genomic_DNA"/>
</dbReference>
<keyword evidence="2" id="KW-0560">Oxidoreductase</keyword>
<dbReference type="InterPro" id="IPR029752">
    <property type="entry name" value="D-isomer_DH_CS1"/>
</dbReference>
<proteinExistence type="inferred from homology"/>
<protein>
    <submittedName>
        <fullName evidence="5">Phosphoglycerate dehydrogenase</fullName>
    </submittedName>
</protein>
<evidence type="ECO:0000313" key="6">
    <source>
        <dbReference type="Proteomes" id="UP000284883"/>
    </source>
</evidence>
<dbReference type="FunFam" id="3.40.50.720:FF:000041">
    <property type="entry name" value="D-3-phosphoglycerate dehydrogenase"/>
    <property type="match status" value="1"/>
</dbReference>
<dbReference type="Gene3D" id="3.40.50.720">
    <property type="entry name" value="NAD(P)-binding Rossmann-like Domain"/>
    <property type="match status" value="2"/>
</dbReference>
<evidence type="ECO:0000256" key="2">
    <source>
        <dbReference type="ARBA" id="ARBA00023002"/>
    </source>
</evidence>
<dbReference type="GO" id="GO:0047545">
    <property type="term" value="F:(S)-2-hydroxyglutarate dehydrogenase activity"/>
    <property type="evidence" value="ECO:0007669"/>
    <property type="project" value="UniProtKB-ARBA"/>
</dbReference>
<dbReference type="CDD" id="cd12171">
    <property type="entry name" value="2-Hacid_dh_10"/>
    <property type="match status" value="1"/>
</dbReference>
<dbReference type="SUPFAM" id="SSF51735">
    <property type="entry name" value="NAD(P)-binding Rossmann-fold domains"/>
    <property type="match status" value="1"/>
</dbReference>
<gene>
    <name evidence="5" type="ORF">DW885_13925</name>
</gene>
<accession>A0A413VP43</accession>
<dbReference type="GO" id="GO:0006564">
    <property type="term" value="P:L-serine biosynthetic process"/>
    <property type="evidence" value="ECO:0007669"/>
    <property type="project" value="UniProtKB-ARBA"/>
</dbReference>
<dbReference type="InterPro" id="IPR036291">
    <property type="entry name" value="NAD(P)-bd_dom_sf"/>
</dbReference>
<sequence length="351" mass="39192">MKVVVVGDIVVAPSLLEEAAKELATDEKLDIVSIEWETKDRLDFRSKAQNLELNGPEAEKAPEQLYKEIVDADILMVHFCPVSKELISKATKLKLIATCRGGLEHVDVSAATEKNIPVMHVIRNAEATSDFAIGLMFAETRNIARAHAAMKQGIWLKDYVNAGYTTNMRSMTVGIIGVGHIGRLVAEKAIGLGMKVIGYDPYVTQEQIDDKGINMQMKTKEEVFQEADIVSLHLRVTPETENSIDAKYLSMMKKTAYLINTSRAKVLVKDDLIHALENKEIGGVALDVYWDEPLHPDDPILKLDNITLTPHNAGSVVDALPKSPWLLVKTVNKYWEDKRSDMVVNKVEYPW</sequence>
<organism evidence="5 6">
    <name type="scientific">Dorea formicigenerans</name>
    <dbReference type="NCBI Taxonomy" id="39486"/>
    <lineage>
        <taxon>Bacteria</taxon>
        <taxon>Bacillati</taxon>
        <taxon>Bacillota</taxon>
        <taxon>Clostridia</taxon>
        <taxon>Lachnospirales</taxon>
        <taxon>Lachnospiraceae</taxon>
        <taxon>Dorea</taxon>
    </lineage>
</organism>
<comment type="similarity">
    <text evidence="1">Belongs to the D-isomer specific 2-hydroxyacid dehydrogenase family.</text>
</comment>
<evidence type="ECO:0000256" key="1">
    <source>
        <dbReference type="ARBA" id="ARBA00005854"/>
    </source>
</evidence>
<dbReference type="Proteomes" id="UP000284883">
    <property type="component" value="Unassembled WGS sequence"/>
</dbReference>
<reference evidence="5 6" key="1">
    <citation type="submission" date="2018-08" db="EMBL/GenBank/DDBJ databases">
        <title>A genome reference for cultivated species of the human gut microbiota.</title>
        <authorList>
            <person name="Zou Y."/>
            <person name="Xue W."/>
            <person name="Luo G."/>
        </authorList>
    </citation>
    <scope>NUCLEOTIDE SEQUENCE [LARGE SCALE GENOMIC DNA]</scope>
    <source>
        <strain evidence="5 6">AM40-15AC</strain>
    </source>
</reference>
<dbReference type="GO" id="GO:0051287">
    <property type="term" value="F:NAD binding"/>
    <property type="evidence" value="ECO:0007669"/>
    <property type="project" value="InterPro"/>
</dbReference>
<feature type="domain" description="D-isomer specific 2-hydroxyacid dehydrogenase NAD-binding" evidence="4">
    <location>
        <begin position="133"/>
        <end position="313"/>
    </location>
</feature>
<dbReference type="PANTHER" id="PTHR42789:SF1">
    <property type="entry name" value="D-ISOMER SPECIFIC 2-HYDROXYACID DEHYDROGENASE FAMILY PROTEIN (AFU_ORTHOLOGUE AFUA_6G10090)"/>
    <property type="match status" value="1"/>
</dbReference>
<dbReference type="Pfam" id="PF02826">
    <property type="entry name" value="2-Hacid_dh_C"/>
    <property type="match status" value="1"/>
</dbReference>
<evidence type="ECO:0000256" key="3">
    <source>
        <dbReference type="ARBA" id="ARBA00023027"/>
    </source>
</evidence>
<evidence type="ECO:0000259" key="4">
    <source>
        <dbReference type="Pfam" id="PF02826"/>
    </source>
</evidence>
<name>A0A413VP43_9FIRM</name>
<dbReference type="GO" id="GO:0004617">
    <property type="term" value="F:phosphoglycerate dehydrogenase activity"/>
    <property type="evidence" value="ECO:0007669"/>
    <property type="project" value="UniProtKB-ARBA"/>
</dbReference>
<dbReference type="InterPro" id="IPR006140">
    <property type="entry name" value="D-isomer_DH_NAD-bd"/>
</dbReference>
<dbReference type="RefSeq" id="WP_118001571.1">
    <property type="nucleotide sequence ID" value="NZ_QSGQ01000012.1"/>
</dbReference>
<dbReference type="AlphaFoldDB" id="A0A413VP43"/>
<dbReference type="PROSITE" id="PS00065">
    <property type="entry name" value="D_2_HYDROXYACID_DH_1"/>
    <property type="match status" value="1"/>
</dbReference>
<dbReference type="PANTHER" id="PTHR42789">
    <property type="entry name" value="D-ISOMER SPECIFIC 2-HYDROXYACID DEHYDROGENASE FAMILY PROTEIN (AFU_ORTHOLOGUE AFUA_6G10090)"/>
    <property type="match status" value="1"/>
</dbReference>
<keyword evidence="3" id="KW-0520">NAD</keyword>
<dbReference type="InterPro" id="IPR050857">
    <property type="entry name" value="D-2-hydroxyacid_DH"/>
</dbReference>
<evidence type="ECO:0000313" key="5">
    <source>
        <dbReference type="EMBL" id="RHB35331.1"/>
    </source>
</evidence>
<dbReference type="SUPFAM" id="SSF52283">
    <property type="entry name" value="Formate/glycerate dehydrogenase catalytic domain-like"/>
    <property type="match status" value="1"/>
</dbReference>
<comment type="caution">
    <text evidence="5">The sequence shown here is derived from an EMBL/GenBank/DDBJ whole genome shotgun (WGS) entry which is preliminary data.</text>
</comment>